<dbReference type="Pfam" id="PF00902">
    <property type="entry name" value="TatC"/>
    <property type="match status" value="1"/>
</dbReference>
<evidence type="ECO:0000256" key="5">
    <source>
        <dbReference type="ARBA" id="ARBA00023136"/>
    </source>
</evidence>
<comment type="similarity">
    <text evidence="2">Belongs to the TatC family.</text>
</comment>
<dbReference type="GO" id="GO:0033281">
    <property type="term" value="C:TAT protein transport complex"/>
    <property type="evidence" value="ECO:0007669"/>
    <property type="project" value="TreeGrafter"/>
</dbReference>
<dbReference type="InterPro" id="IPR002033">
    <property type="entry name" value="TatC"/>
</dbReference>
<dbReference type="EMBL" id="KT313400">
    <property type="protein sequence ID" value="AMA20995.1"/>
    <property type="molecule type" value="Genomic_DNA"/>
</dbReference>
<accession>A0A0X9SPP5</accession>
<reference evidence="7" key="1">
    <citation type="journal article" date="2016" name="Mol. Biol. Evol.">
        <title>Ginkgo and Welwitschia Mitogenomes Reveal Extreme Contrasts in Gymnosperm Mitochondrial Evolution.</title>
        <authorList>
            <person name="Guo W."/>
            <person name="Grewe F."/>
            <person name="Fan W."/>
            <person name="Young G.J."/>
            <person name="Knoop V."/>
            <person name="Palmer J.D."/>
            <person name="Mower J.P."/>
        </authorList>
    </citation>
    <scope>NUCLEOTIDE SEQUENCE</scope>
</reference>
<dbReference type="GeneID" id="26798403"/>
<evidence type="ECO:0000256" key="3">
    <source>
        <dbReference type="ARBA" id="ARBA00022692"/>
    </source>
</evidence>
<keyword evidence="3 6" id="KW-0812">Transmembrane</keyword>
<sequence>MNFALKTPPGEAYIRFVRILTGLSLTWFTRYCFSEESIFPLAKPFPTLRLDSYFICTRLTEAFSTCVTTSSYACSYFVFPFISYQIWCFLIPSCYVDQRARYNICFYLSGICFFLFLFLSISWVVPYLWHFLCFAGTTSTSILMIKLQPSISDYILNTNRILFISSICSQVPVIVINMLDTYTVMKVTKNRRYMLVSSLVIAAYGAPPDIWCVFAACLPITLMMELTIMVALIVRVREEGRSPDLDGRIVVLPEGRQAASGANYR</sequence>
<dbReference type="PANTHER" id="PTHR30371:SF0">
    <property type="entry name" value="SEC-INDEPENDENT PROTEIN TRANSLOCASE PROTEIN TATC, CHLOROPLASTIC-RELATED"/>
    <property type="match status" value="1"/>
</dbReference>
<dbReference type="GO" id="GO:0065002">
    <property type="term" value="P:intracellular protein transmembrane transport"/>
    <property type="evidence" value="ECO:0007669"/>
    <property type="project" value="TreeGrafter"/>
</dbReference>
<dbReference type="GO" id="GO:0009977">
    <property type="term" value="F:proton motive force dependent protein transmembrane transporter activity"/>
    <property type="evidence" value="ECO:0007669"/>
    <property type="project" value="TreeGrafter"/>
</dbReference>
<keyword evidence="4 6" id="KW-1133">Transmembrane helix</keyword>
<name>A0A0X9SPP5_WELMI</name>
<evidence type="ECO:0000256" key="1">
    <source>
        <dbReference type="ARBA" id="ARBA00004141"/>
    </source>
</evidence>
<keyword evidence="5 6" id="KW-0472">Membrane</keyword>
<dbReference type="NCBIfam" id="TIGR00945">
    <property type="entry name" value="tatC"/>
    <property type="match status" value="1"/>
</dbReference>
<protein>
    <submittedName>
        <fullName evidence="7">Sec-independent protein translocase protein</fullName>
    </submittedName>
</protein>
<evidence type="ECO:0000313" key="7">
    <source>
        <dbReference type="EMBL" id="AMA20995.1"/>
    </source>
</evidence>
<evidence type="ECO:0000256" key="6">
    <source>
        <dbReference type="SAM" id="Phobius"/>
    </source>
</evidence>
<gene>
    <name evidence="7" type="primary">mttB</name>
</gene>
<organism evidence="7">
    <name type="scientific">Welwitschia mirabilis</name>
    <name type="common">Tree tumbo</name>
    <name type="synonym">Welwitschia bainesii</name>
    <dbReference type="NCBI Taxonomy" id="3377"/>
    <lineage>
        <taxon>Eukaryota</taxon>
        <taxon>Viridiplantae</taxon>
        <taxon>Streptophyta</taxon>
        <taxon>Embryophyta</taxon>
        <taxon>Tracheophyta</taxon>
        <taxon>Spermatophyta</taxon>
        <taxon>Gnetopsida</taxon>
        <taxon>Gnetidae</taxon>
        <taxon>Welwitschiales</taxon>
        <taxon>Welwitschiaceae</taxon>
        <taxon>Welwitschia</taxon>
    </lineage>
</organism>
<evidence type="ECO:0000256" key="2">
    <source>
        <dbReference type="ARBA" id="ARBA00008882"/>
    </source>
</evidence>
<geneLocation type="mitochondrion" evidence="7"/>
<dbReference type="GO" id="GO:0043953">
    <property type="term" value="P:protein transport by the Tat complex"/>
    <property type="evidence" value="ECO:0007669"/>
    <property type="project" value="TreeGrafter"/>
</dbReference>
<dbReference type="PANTHER" id="PTHR30371">
    <property type="entry name" value="SEC-INDEPENDENT PROTEIN TRANSLOCASE PROTEIN TATC"/>
    <property type="match status" value="1"/>
</dbReference>
<dbReference type="RefSeq" id="YP_009227140.1">
    <property type="nucleotide sequence ID" value="NC_029130.1"/>
</dbReference>
<feature type="transmembrane region" description="Helical" evidence="6">
    <location>
        <begin position="105"/>
        <end position="129"/>
    </location>
</feature>
<keyword evidence="7" id="KW-0496">Mitochondrion</keyword>
<dbReference type="AlphaFoldDB" id="A0A0X9SPP5"/>
<comment type="subcellular location">
    <subcellularLocation>
        <location evidence="1">Membrane</location>
        <topology evidence="1">Multi-pass membrane protein</topology>
    </subcellularLocation>
</comment>
<proteinExistence type="inferred from homology"/>
<feature type="transmembrane region" description="Helical" evidence="6">
    <location>
        <begin position="161"/>
        <end position="179"/>
    </location>
</feature>
<evidence type="ECO:0000256" key="4">
    <source>
        <dbReference type="ARBA" id="ARBA00022989"/>
    </source>
</evidence>